<comment type="caution">
    <text evidence="1">The sequence shown here is derived from an EMBL/GenBank/DDBJ whole genome shotgun (WGS) entry which is preliminary data.</text>
</comment>
<name>A0AAD6IPV5_PENCN</name>
<proteinExistence type="predicted"/>
<sequence length="85" mass="9482">MTNLERNLNIMKGQTYTGNPMSPGDNTMNTALSSIDEAAVCKVISELRGQIAIFRYIQAIEDERTSVLPNSGKRPAPLWEEFHAQ</sequence>
<reference evidence="1" key="1">
    <citation type="journal article" date="2023" name="IMA Fungus">
        <title>Comparative genomic study of the Penicillium genus elucidates a diverse pangenome and 15 lateral gene transfer events.</title>
        <authorList>
            <person name="Petersen C."/>
            <person name="Sorensen T."/>
            <person name="Nielsen M.R."/>
            <person name="Sondergaard T.E."/>
            <person name="Sorensen J.L."/>
            <person name="Fitzpatrick D.A."/>
            <person name="Frisvad J.C."/>
            <person name="Nielsen K.L."/>
        </authorList>
    </citation>
    <scope>NUCLEOTIDE SEQUENCE</scope>
    <source>
        <strain evidence="1">IBT 15450</strain>
    </source>
</reference>
<dbReference type="EMBL" id="JAQJZL010000001">
    <property type="protein sequence ID" value="KAJ6057498.1"/>
    <property type="molecule type" value="Genomic_DNA"/>
</dbReference>
<dbReference type="AlphaFoldDB" id="A0AAD6IPV5"/>
<reference evidence="1" key="2">
    <citation type="submission" date="2023-01" db="EMBL/GenBank/DDBJ databases">
        <authorList>
            <person name="Petersen C."/>
        </authorList>
    </citation>
    <scope>NUCLEOTIDE SEQUENCE</scope>
    <source>
        <strain evidence="1">IBT 15450</strain>
    </source>
</reference>
<dbReference type="Proteomes" id="UP001219568">
    <property type="component" value="Unassembled WGS sequence"/>
</dbReference>
<protein>
    <submittedName>
        <fullName evidence="1">Chitotriosidase-1</fullName>
    </submittedName>
</protein>
<gene>
    <name evidence="1" type="ORF">N7460_000772</name>
</gene>
<organism evidence="1 2">
    <name type="scientific">Penicillium canescens</name>
    <dbReference type="NCBI Taxonomy" id="5083"/>
    <lineage>
        <taxon>Eukaryota</taxon>
        <taxon>Fungi</taxon>
        <taxon>Dikarya</taxon>
        <taxon>Ascomycota</taxon>
        <taxon>Pezizomycotina</taxon>
        <taxon>Eurotiomycetes</taxon>
        <taxon>Eurotiomycetidae</taxon>
        <taxon>Eurotiales</taxon>
        <taxon>Aspergillaceae</taxon>
        <taxon>Penicillium</taxon>
    </lineage>
</organism>
<evidence type="ECO:0000313" key="2">
    <source>
        <dbReference type="Proteomes" id="UP001219568"/>
    </source>
</evidence>
<keyword evidence="2" id="KW-1185">Reference proteome</keyword>
<accession>A0AAD6IPV5</accession>
<evidence type="ECO:0000313" key="1">
    <source>
        <dbReference type="EMBL" id="KAJ6057498.1"/>
    </source>
</evidence>